<dbReference type="InterPro" id="IPR036412">
    <property type="entry name" value="HAD-like_sf"/>
</dbReference>
<organism evidence="1 2">
    <name type="scientific">Aquimonas voraii</name>
    <dbReference type="NCBI Taxonomy" id="265719"/>
    <lineage>
        <taxon>Bacteria</taxon>
        <taxon>Pseudomonadati</taxon>
        <taxon>Pseudomonadota</taxon>
        <taxon>Gammaproteobacteria</taxon>
        <taxon>Lysobacterales</taxon>
        <taxon>Lysobacteraceae</taxon>
        <taxon>Aquimonas</taxon>
    </lineage>
</organism>
<accession>A0A1G6Y709</accession>
<gene>
    <name evidence="1" type="ORF">SAMN04488509_1099</name>
</gene>
<proteinExistence type="predicted"/>
<sequence length="213" mass="23427">MVVFDFDGTLFRGDLGYEWLRWLLRQSPARLALLLLLLPAWAPLFLRRRWVQHGVRACFLIATLGRSTVSPADFLRHCGAAMRARLFPEALNVLAAERAAGHRVVIATGEHPPLVEDLLAELPGGCPPVLGSTVVPTRWGLDLRHHLQGRRKLDALEAAGYGRRCLRCYTDSATDAALIRASAEAVIVNVAVARRPALAARVACAKTALRWVD</sequence>
<dbReference type="Gene3D" id="1.20.1440.100">
    <property type="entry name" value="SG protein - dephosphorylation function"/>
    <property type="match status" value="1"/>
</dbReference>
<name>A0A1G6Y709_9GAMM</name>
<dbReference type="STRING" id="265719.SAMN04488509_1099"/>
<keyword evidence="2" id="KW-1185">Reference proteome</keyword>
<evidence type="ECO:0000313" key="1">
    <source>
        <dbReference type="EMBL" id="SDD86274.1"/>
    </source>
</evidence>
<dbReference type="Pfam" id="PF12710">
    <property type="entry name" value="HAD"/>
    <property type="match status" value="1"/>
</dbReference>
<protein>
    <submittedName>
        <fullName evidence="1">Phosphatidylglycerophosphatase C</fullName>
    </submittedName>
</protein>
<dbReference type="AlphaFoldDB" id="A0A1G6Y709"/>
<dbReference type="InterPro" id="IPR023214">
    <property type="entry name" value="HAD_sf"/>
</dbReference>
<dbReference type="SUPFAM" id="SSF56784">
    <property type="entry name" value="HAD-like"/>
    <property type="match status" value="1"/>
</dbReference>
<dbReference type="Proteomes" id="UP000199603">
    <property type="component" value="Unassembled WGS sequence"/>
</dbReference>
<reference evidence="1 2" key="1">
    <citation type="submission" date="2016-10" db="EMBL/GenBank/DDBJ databases">
        <authorList>
            <person name="de Groot N.N."/>
        </authorList>
    </citation>
    <scope>NUCLEOTIDE SEQUENCE [LARGE SCALE GENOMIC DNA]</scope>
    <source>
        <strain evidence="1 2">DSM 16957</strain>
    </source>
</reference>
<dbReference type="Gene3D" id="3.40.50.1000">
    <property type="entry name" value="HAD superfamily/HAD-like"/>
    <property type="match status" value="1"/>
</dbReference>
<dbReference type="EMBL" id="FNAG01000009">
    <property type="protein sequence ID" value="SDD86274.1"/>
    <property type="molecule type" value="Genomic_DNA"/>
</dbReference>
<evidence type="ECO:0000313" key="2">
    <source>
        <dbReference type="Proteomes" id="UP000199603"/>
    </source>
</evidence>